<organism evidence="3 4">
    <name type="scientific">Dactylosporangium maewongense</name>
    <dbReference type="NCBI Taxonomy" id="634393"/>
    <lineage>
        <taxon>Bacteria</taxon>
        <taxon>Bacillati</taxon>
        <taxon>Actinomycetota</taxon>
        <taxon>Actinomycetes</taxon>
        <taxon>Micromonosporales</taxon>
        <taxon>Micromonosporaceae</taxon>
        <taxon>Dactylosporangium</taxon>
    </lineage>
</organism>
<evidence type="ECO:0000256" key="1">
    <source>
        <dbReference type="SAM" id="MobiDB-lite"/>
    </source>
</evidence>
<protein>
    <submittedName>
        <fullName evidence="3">Neutral zinc metallopeptidase</fullName>
    </submittedName>
</protein>
<keyword evidence="2" id="KW-0732">Signal</keyword>
<evidence type="ECO:0000313" key="3">
    <source>
        <dbReference type="EMBL" id="GAA1499578.1"/>
    </source>
</evidence>
<accession>A0ABN1ZI44</accession>
<dbReference type="RefSeq" id="WP_344498479.1">
    <property type="nucleotide sequence ID" value="NZ_BAAAQD010000001.1"/>
</dbReference>
<evidence type="ECO:0000256" key="2">
    <source>
        <dbReference type="SAM" id="SignalP"/>
    </source>
</evidence>
<sequence>MSRLVRVMAAAVALVVGAGCAVGTGGDQEQRGAPLGGVLGRAPDATRADQTARDAIADVERFWSATYPRLSGGAPFRPVTGGYHPYTRQDPPPPCGPERWRYQPNAFYCSAGDFIAWDSETLVPQLDADFGRLLVAVVFAHEYGHAVQTRLQQGGQPTIVLEQQADCYAGSWIADIAAGHSSKFAAATPAELDSTVAGMLTLRDEPGVPAQAEQAHGNAFDRVRALQEGVEQGAGRCAAYNARNLPVTEVPFSSEEEAASGGDLPYGQAVSELSADASAYWSRAYPRLTGKPWKQVEVVPFDPADPPDCPGQDPSPAFACTSRDFIAFDDKQLGPQLYEHIGDNAIGMLLAGLFARVAQERRGAPATGREGQLTVDCLAGSWTNDLLNRTEGLRLSPGDLDEAVAALLVFGRAGSSNDATAFDRIAAFRDGTLGGLPKCV</sequence>
<keyword evidence="4" id="KW-1185">Reference proteome</keyword>
<feature type="signal peptide" evidence="2">
    <location>
        <begin position="1"/>
        <end position="21"/>
    </location>
</feature>
<gene>
    <name evidence="3" type="ORF">GCM10009827_002120</name>
</gene>
<comment type="caution">
    <text evidence="3">The sequence shown here is derived from an EMBL/GenBank/DDBJ whole genome shotgun (WGS) entry which is preliminary data.</text>
</comment>
<dbReference type="PROSITE" id="PS51257">
    <property type="entry name" value="PROKAR_LIPOPROTEIN"/>
    <property type="match status" value="1"/>
</dbReference>
<feature type="region of interest" description="Disordered" evidence="1">
    <location>
        <begin position="25"/>
        <end position="46"/>
    </location>
</feature>
<dbReference type="EMBL" id="BAAAQD010000001">
    <property type="protein sequence ID" value="GAA1499578.1"/>
    <property type="molecule type" value="Genomic_DNA"/>
</dbReference>
<dbReference type="Proteomes" id="UP001501470">
    <property type="component" value="Unassembled WGS sequence"/>
</dbReference>
<name>A0ABN1ZI44_9ACTN</name>
<proteinExistence type="predicted"/>
<reference evidence="3 4" key="1">
    <citation type="journal article" date="2019" name="Int. J. Syst. Evol. Microbiol.">
        <title>The Global Catalogue of Microorganisms (GCM) 10K type strain sequencing project: providing services to taxonomists for standard genome sequencing and annotation.</title>
        <authorList>
            <consortium name="The Broad Institute Genomics Platform"/>
            <consortium name="The Broad Institute Genome Sequencing Center for Infectious Disease"/>
            <person name="Wu L."/>
            <person name="Ma J."/>
        </authorList>
    </citation>
    <scope>NUCLEOTIDE SEQUENCE [LARGE SCALE GENOMIC DNA]</scope>
    <source>
        <strain evidence="3 4">JCM 15933</strain>
    </source>
</reference>
<evidence type="ECO:0000313" key="4">
    <source>
        <dbReference type="Proteomes" id="UP001501470"/>
    </source>
</evidence>
<dbReference type="SUPFAM" id="SSF55486">
    <property type="entry name" value="Metalloproteases ('zincins'), catalytic domain"/>
    <property type="match status" value="1"/>
</dbReference>
<feature type="chain" id="PRO_5045707706" evidence="2">
    <location>
        <begin position="22"/>
        <end position="440"/>
    </location>
</feature>